<proteinExistence type="predicted"/>
<dbReference type="Proteomes" id="UP001302126">
    <property type="component" value="Unassembled WGS sequence"/>
</dbReference>
<dbReference type="Pfam" id="PF06985">
    <property type="entry name" value="HET"/>
    <property type="match status" value="1"/>
</dbReference>
<dbReference type="PANTHER" id="PTHR33112:SF12">
    <property type="entry name" value="HETEROKARYON INCOMPATIBILITY DOMAIN-CONTAINING PROTEIN"/>
    <property type="match status" value="1"/>
</dbReference>
<evidence type="ECO:0000313" key="2">
    <source>
        <dbReference type="EMBL" id="KAK4188289.1"/>
    </source>
</evidence>
<organism evidence="2 3">
    <name type="scientific">Podospora australis</name>
    <dbReference type="NCBI Taxonomy" id="1536484"/>
    <lineage>
        <taxon>Eukaryota</taxon>
        <taxon>Fungi</taxon>
        <taxon>Dikarya</taxon>
        <taxon>Ascomycota</taxon>
        <taxon>Pezizomycotina</taxon>
        <taxon>Sordariomycetes</taxon>
        <taxon>Sordariomycetidae</taxon>
        <taxon>Sordariales</taxon>
        <taxon>Podosporaceae</taxon>
        <taxon>Podospora</taxon>
    </lineage>
</organism>
<dbReference type="AlphaFoldDB" id="A0AAN7AIV7"/>
<dbReference type="PANTHER" id="PTHR33112">
    <property type="entry name" value="DOMAIN PROTEIN, PUTATIVE-RELATED"/>
    <property type="match status" value="1"/>
</dbReference>
<dbReference type="EMBL" id="MU864390">
    <property type="protein sequence ID" value="KAK4188289.1"/>
    <property type="molecule type" value="Genomic_DNA"/>
</dbReference>
<evidence type="ECO:0000259" key="1">
    <source>
        <dbReference type="Pfam" id="PF06985"/>
    </source>
</evidence>
<evidence type="ECO:0000313" key="3">
    <source>
        <dbReference type="Proteomes" id="UP001302126"/>
    </source>
</evidence>
<sequence length="195" mass="21167">MESQVPVISWNGISGPRNLFSRVSLTANPTGPSCRDGSTTTCAPLRPCSASGCGSRRTAPPGTYTSRAISQMIAQCFHVLMGNCDDMCLVSTAEGYEYLALSYVWGHAKMLKTTKSNFAALTKKDALRRLSVPATIRDSIDLVCLLGLRYLWVDCLCIIQDDQSSLVPQLRKMASIYENAVLTIAAAYGSSMKRP</sequence>
<accession>A0AAN7AIV7</accession>
<reference evidence="2" key="1">
    <citation type="journal article" date="2023" name="Mol. Phylogenet. Evol.">
        <title>Genome-scale phylogeny and comparative genomics of the fungal order Sordariales.</title>
        <authorList>
            <person name="Hensen N."/>
            <person name="Bonometti L."/>
            <person name="Westerberg I."/>
            <person name="Brannstrom I.O."/>
            <person name="Guillou S."/>
            <person name="Cros-Aarteil S."/>
            <person name="Calhoun S."/>
            <person name="Haridas S."/>
            <person name="Kuo A."/>
            <person name="Mondo S."/>
            <person name="Pangilinan J."/>
            <person name="Riley R."/>
            <person name="LaButti K."/>
            <person name="Andreopoulos B."/>
            <person name="Lipzen A."/>
            <person name="Chen C."/>
            <person name="Yan M."/>
            <person name="Daum C."/>
            <person name="Ng V."/>
            <person name="Clum A."/>
            <person name="Steindorff A."/>
            <person name="Ohm R.A."/>
            <person name="Martin F."/>
            <person name="Silar P."/>
            <person name="Natvig D.O."/>
            <person name="Lalanne C."/>
            <person name="Gautier V."/>
            <person name="Ament-Velasquez S.L."/>
            <person name="Kruys A."/>
            <person name="Hutchinson M.I."/>
            <person name="Powell A.J."/>
            <person name="Barry K."/>
            <person name="Miller A.N."/>
            <person name="Grigoriev I.V."/>
            <person name="Debuchy R."/>
            <person name="Gladieux P."/>
            <person name="Hiltunen Thoren M."/>
            <person name="Johannesson H."/>
        </authorList>
    </citation>
    <scope>NUCLEOTIDE SEQUENCE</scope>
    <source>
        <strain evidence="2">PSN309</strain>
    </source>
</reference>
<feature type="domain" description="Heterokaryon incompatibility" evidence="1">
    <location>
        <begin position="98"/>
        <end position="191"/>
    </location>
</feature>
<name>A0AAN7AIV7_9PEZI</name>
<keyword evidence="3" id="KW-1185">Reference proteome</keyword>
<comment type="caution">
    <text evidence="2">The sequence shown here is derived from an EMBL/GenBank/DDBJ whole genome shotgun (WGS) entry which is preliminary data.</text>
</comment>
<dbReference type="InterPro" id="IPR010730">
    <property type="entry name" value="HET"/>
</dbReference>
<reference evidence="2" key="2">
    <citation type="submission" date="2023-05" db="EMBL/GenBank/DDBJ databases">
        <authorList>
            <consortium name="Lawrence Berkeley National Laboratory"/>
            <person name="Steindorff A."/>
            <person name="Hensen N."/>
            <person name="Bonometti L."/>
            <person name="Westerberg I."/>
            <person name="Brannstrom I.O."/>
            <person name="Guillou S."/>
            <person name="Cros-Aarteil S."/>
            <person name="Calhoun S."/>
            <person name="Haridas S."/>
            <person name="Kuo A."/>
            <person name="Mondo S."/>
            <person name="Pangilinan J."/>
            <person name="Riley R."/>
            <person name="Labutti K."/>
            <person name="Andreopoulos B."/>
            <person name="Lipzen A."/>
            <person name="Chen C."/>
            <person name="Yanf M."/>
            <person name="Daum C."/>
            <person name="Ng V."/>
            <person name="Clum A."/>
            <person name="Ohm R."/>
            <person name="Martin F."/>
            <person name="Silar P."/>
            <person name="Natvig D."/>
            <person name="Lalanne C."/>
            <person name="Gautier V."/>
            <person name="Ament-Velasquez S.L."/>
            <person name="Kruys A."/>
            <person name="Hutchinson M.I."/>
            <person name="Powell A.J."/>
            <person name="Barry K."/>
            <person name="Miller A.N."/>
            <person name="Grigoriev I.V."/>
            <person name="Debuchy R."/>
            <person name="Gladieux P."/>
            <person name="Thoren M.H."/>
            <person name="Johannesson H."/>
        </authorList>
    </citation>
    <scope>NUCLEOTIDE SEQUENCE</scope>
    <source>
        <strain evidence="2">PSN309</strain>
    </source>
</reference>
<gene>
    <name evidence="2" type="ORF">QBC35DRAFT_496755</name>
</gene>
<protein>
    <submittedName>
        <fullName evidence="2">Heterokaryon incompatibility protein-domain-containing protein</fullName>
    </submittedName>
</protein>